<protein>
    <submittedName>
        <fullName evidence="2">Uncharacterized protein</fullName>
    </submittedName>
</protein>
<feature type="region of interest" description="Disordered" evidence="1">
    <location>
        <begin position="1"/>
        <end position="28"/>
    </location>
</feature>
<sequence>MVEKIVASNKQSIDTHTSDEEDEGLDDDFDVEQTSVDNHLLTTGNEIIREKFLNCICDLLAHSKGSKFVTAAGLRKEEGSIEIDVARNDGFDARDDEYLSLLGRLLAIEDEVK</sequence>
<dbReference type="STRING" id="28573.A0A0U1M6U7"/>
<accession>A0A0U1M6U7</accession>
<evidence type="ECO:0000256" key="1">
    <source>
        <dbReference type="SAM" id="MobiDB-lite"/>
    </source>
</evidence>
<gene>
    <name evidence="2" type="ORF">PISL3812_08382</name>
</gene>
<proteinExistence type="predicted"/>
<dbReference type="OrthoDB" id="4364503at2759"/>
<evidence type="ECO:0000313" key="2">
    <source>
        <dbReference type="EMBL" id="CRG91334.1"/>
    </source>
</evidence>
<feature type="compositionally biased region" description="Acidic residues" evidence="1">
    <location>
        <begin position="19"/>
        <end position="28"/>
    </location>
</feature>
<dbReference type="AlphaFoldDB" id="A0A0U1M6U7"/>
<name>A0A0U1M6U7_TALIS</name>
<evidence type="ECO:0000313" key="3">
    <source>
        <dbReference type="Proteomes" id="UP000054383"/>
    </source>
</evidence>
<organism evidence="2 3">
    <name type="scientific">Talaromyces islandicus</name>
    <name type="common">Penicillium islandicum</name>
    <dbReference type="NCBI Taxonomy" id="28573"/>
    <lineage>
        <taxon>Eukaryota</taxon>
        <taxon>Fungi</taxon>
        <taxon>Dikarya</taxon>
        <taxon>Ascomycota</taxon>
        <taxon>Pezizomycotina</taxon>
        <taxon>Eurotiomycetes</taxon>
        <taxon>Eurotiomycetidae</taxon>
        <taxon>Eurotiales</taxon>
        <taxon>Trichocomaceae</taxon>
        <taxon>Talaromyces</taxon>
        <taxon>Talaromyces sect. Islandici</taxon>
    </lineage>
</organism>
<dbReference type="EMBL" id="CVMT01000009">
    <property type="protein sequence ID" value="CRG91334.1"/>
    <property type="molecule type" value="Genomic_DNA"/>
</dbReference>
<keyword evidence="3" id="KW-1185">Reference proteome</keyword>
<reference evidence="2 3" key="1">
    <citation type="submission" date="2015-04" db="EMBL/GenBank/DDBJ databases">
        <authorList>
            <person name="Syromyatnikov M.Y."/>
            <person name="Popov V.N."/>
        </authorList>
    </citation>
    <scope>NUCLEOTIDE SEQUENCE [LARGE SCALE GENOMIC DNA]</scope>
    <source>
        <strain evidence="2">WF-38-12</strain>
    </source>
</reference>
<dbReference type="Proteomes" id="UP000054383">
    <property type="component" value="Unassembled WGS sequence"/>
</dbReference>